<dbReference type="Gene3D" id="1.20.900.10">
    <property type="entry name" value="Dbl homology (DH) domain"/>
    <property type="match status" value="1"/>
</dbReference>
<sequence length="190" mass="22160">MQPSIPPWQIIIATPVLIETTDSFCSCCSCLSSISEGREQPLDGPSLEQPTMSPDEEKMTKKKLHAIDELLQTERDYVQDLSHLVEVCLQTLSKQQWIDNHHKSIIIRNASDILLFHKQFIVTFHPVAHHWSMIAKAFLDQISHFSLYKQYCDLQNEACQLVSSYRNRPEWNQFLKECLDTQDEEIMQKR</sequence>
<evidence type="ECO:0000313" key="4">
    <source>
        <dbReference type="Proteomes" id="UP000252139"/>
    </source>
</evidence>
<dbReference type="GO" id="GO:0005829">
    <property type="term" value="C:cytosol"/>
    <property type="evidence" value="ECO:0007669"/>
    <property type="project" value="TreeGrafter"/>
</dbReference>
<feature type="non-terminal residue" evidence="3">
    <location>
        <position position="190"/>
    </location>
</feature>
<evidence type="ECO:0000259" key="2">
    <source>
        <dbReference type="PROSITE" id="PS50010"/>
    </source>
</evidence>
<dbReference type="PANTHER" id="PTHR45834">
    <property type="entry name" value="RHO GUANINE NUCLEOTIDE EXCHANGE FACTOR 9-RELATED"/>
    <property type="match status" value="1"/>
</dbReference>
<dbReference type="OrthoDB" id="1716625at2759"/>
<dbReference type="STRING" id="86630.A0A367JLS9"/>
<dbReference type="GO" id="GO:0005085">
    <property type="term" value="F:guanyl-nucleotide exchange factor activity"/>
    <property type="evidence" value="ECO:0007669"/>
    <property type="project" value="InterPro"/>
</dbReference>
<protein>
    <submittedName>
        <fullName evidence="3">Spermatoproteinsis-associated protein 13</fullName>
    </submittedName>
</protein>
<dbReference type="PANTHER" id="PTHR45834:SF3">
    <property type="entry name" value="RHO GUANINE NUCLEOTIDE EXCHANGE FACTOR 3, ISOFORM L"/>
    <property type="match status" value="1"/>
</dbReference>
<evidence type="ECO:0000313" key="3">
    <source>
        <dbReference type="EMBL" id="RCH90855.1"/>
    </source>
</evidence>
<dbReference type="InterPro" id="IPR000219">
    <property type="entry name" value="DH_dom"/>
</dbReference>
<feature type="region of interest" description="Disordered" evidence="1">
    <location>
        <begin position="36"/>
        <end position="56"/>
    </location>
</feature>
<keyword evidence="4" id="KW-1185">Reference proteome</keyword>
<dbReference type="Proteomes" id="UP000252139">
    <property type="component" value="Unassembled WGS sequence"/>
</dbReference>
<proteinExistence type="predicted"/>
<name>A0A367JLS9_RHIAZ</name>
<gene>
    <name evidence="3" type="primary">SPATA13</name>
    <name evidence="3" type="ORF">CU097_012652</name>
</gene>
<dbReference type="SUPFAM" id="SSF48065">
    <property type="entry name" value="DBL homology domain (DH-domain)"/>
    <property type="match status" value="1"/>
</dbReference>
<feature type="domain" description="DH" evidence="2">
    <location>
        <begin position="62"/>
        <end position="190"/>
    </location>
</feature>
<dbReference type="AlphaFoldDB" id="A0A367JLS9"/>
<comment type="caution">
    <text evidence="3">The sequence shown here is derived from an EMBL/GenBank/DDBJ whole genome shotgun (WGS) entry which is preliminary data.</text>
</comment>
<reference evidence="3 4" key="1">
    <citation type="journal article" date="2018" name="G3 (Bethesda)">
        <title>Phylogenetic and Phylogenomic Definition of Rhizopus Species.</title>
        <authorList>
            <person name="Gryganskyi A.P."/>
            <person name="Golan J."/>
            <person name="Dolatabadi S."/>
            <person name="Mondo S."/>
            <person name="Robb S."/>
            <person name="Idnurm A."/>
            <person name="Muszewska A."/>
            <person name="Steczkiewicz K."/>
            <person name="Masonjones S."/>
            <person name="Liao H.L."/>
            <person name="Gajdeczka M.T."/>
            <person name="Anike F."/>
            <person name="Vuek A."/>
            <person name="Anishchenko I.M."/>
            <person name="Voigt K."/>
            <person name="de Hoog G.S."/>
            <person name="Smith M.E."/>
            <person name="Heitman J."/>
            <person name="Vilgalys R."/>
            <person name="Stajich J.E."/>
        </authorList>
    </citation>
    <scope>NUCLEOTIDE SEQUENCE [LARGE SCALE GENOMIC DNA]</scope>
    <source>
        <strain evidence="3 4">CBS 357.93</strain>
    </source>
</reference>
<dbReference type="Pfam" id="PF00621">
    <property type="entry name" value="RhoGEF"/>
    <property type="match status" value="1"/>
</dbReference>
<organism evidence="3 4">
    <name type="scientific">Rhizopus azygosporus</name>
    <name type="common">Rhizopus microsporus var. azygosporus</name>
    <dbReference type="NCBI Taxonomy" id="86630"/>
    <lineage>
        <taxon>Eukaryota</taxon>
        <taxon>Fungi</taxon>
        <taxon>Fungi incertae sedis</taxon>
        <taxon>Mucoromycota</taxon>
        <taxon>Mucoromycotina</taxon>
        <taxon>Mucoromycetes</taxon>
        <taxon>Mucorales</taxon>
        <taxon>Mucorineae</taxon>
        <taxon>Rhizopodaceae</taxon>
        <taxon>Rhizopus</taxon>
    </lineage>
</organism>
<dbReference type="EMBL" id="PJQL01001058">
    <property type="protein sequence ID" value="RCH90855.1"/>
    <property type="molecule type" value="Genomic_DNA"/>
</dbReference>
<dbReference type="PROSITE" id="PS50010">
    <property type="entry name" value="DH_2"/>
    <property type="match status" value="1"/>
</dbReference>
<dbReference type="InterPro" id="IPR035899">
    <property type="entry name" value="DBL_dom_sf"/>
</dbReference>
<dbReference type="InterPro" id="IPR053086">
    <property type="entry name" value="RhoGEF_domain"/>
</dbReference>
<evidence type="ECO:0000256" key="1">
    <source>
        <dbReference type="SAM" id="MobiDB-lite"/>
    </source>
</evidence>
<accession>A0A367JLS9</accession>